<dbReference type="GO" id="GO:0016740">
    <property type="term" value="F:transferase activity"/>
    <property type="evidence" value="ECO:0007669"/>
    <property type="project" value="UniProtKB-KW"/>
</dbReference>
<keyword evidence="2" id="KW-0808">Transferase</keyword>
<dbReference type="RefSeq" id="WP_192730122.1">
    <property type="nucleotide sequence ID" value="NZ_BAAAVL010000013.1"/>
</dbReference>
<name>A0ABR9IT89_RHIVS</name>
<sequence>MTTCIYVINLDRSTDRWNALSDQAKTLQFDLVRIAGVDGREVAADQRTAWDERAFQRNNGRTMLPGEYGCYRSHLKVLAAFLETGEAACLIVEDDIILSHDLVVRAEAALAAVPGADVIKLFNHRIVGFKPVATSAVGDEIGRATHGPQGSAACYAVTRMGALKLLQTVGVMRFPWDIELERGWASRAQVYTTRQNVTVVEEGGSNIGTRSVYKATKFPWWRRLPTYAIRIAETVRRINYALKK</sequence>
<reference evidence="2 3" key="1">
    <citation type="submission" date="2020-10" db="EMBL/GenBank/DDBJ databases">
        <title>Sequencing the genomes of 1000 actinobacteria strains.</title>
        <authorList>
            <person name="Klenk H.-P."/>
        </authorList>
    </citation>
    <scope>NUCLEOTIDE SEQUENCE [LARGE SCALE GENOMIC DNA]</scope>
    <source>
        <strain evidence="2 3">DSM 7307</strain>
    </source>
</reference>
<proteinExistence type="predicted"/>
<evidence type="ECO:0000313" key="3">
    <source>
        <dbReference type="Proteomes" id="UP000620262"/>
    </source>
</evidence>
<gene>
    <name evidence="2" type="ORF">H4W29_003598</name>
</gene>
<evidence type="ECO:0000313" key="2">
    <source>
        <dbReference type="EMBL" id="MBE1506417.1"/>
    </source>
</evidence>
<comment type="caution">
    <text evidence="2">The sequence shown here is derived from an EMBL/GenBank/DDBJ whole genome shotgun (WGS) entry which is preliminary data.</text>
</comment>
<evidence type="ECO:0000259" key="1">
    <source>
        <dbReference type="Pfam" id="PF01755"/>
    </source>
</evidence>
<dbReference type="InterPro" id="IPR002654">
    <property type="entry name" value="Glyco_trans_25"/>
</dbReference>
<feature type="domain" description="Glycosyl transferase family 25" evidence="1">
    <location>
        <begin position="5"/>
        <end position="128"/>
    </location>
</feature>
<organism evidence="2 3">
    <name type="scientific">Rhizobium viscosum</name>
    <name type="common">Arthrobacter viscosus</name>
    <dbReference type="NCBI Taxonomy" id="1673"/>
    <lineage>
        <taxon>Bacteria</taxon>
        <taxon>Pseudomonadati</taxon>
        <taxon>Pseudomonadota</taxon>
        <taxon>Alphaproteobacteria</taxon>
        <taxon>Hyphomicrobiales</taxon>
        <taxon>Rhizobiaceae</taxon>
        <taxon>Rhizobium/Agrobacterium group</taxon>
        <taxon>Rhizobium</taxon>
    </lineage>
</organism>
<dbReference type="Proteomes" id="UP000620262">
    <property type="component" value="Unassembled WGS sequence"/>
</dbReference>
<dbReference type="EMBL" id="JADBEC010000001">
    <property type="protein sequence ID" value="MBE1506417.1"/>
    <property type="molecule type" value="Genomic_DNA"/>
</dbReference>
<accession>A0ABR9IT89</accession>
<dbReference type="CDD" id="cd06532">
    <property type="entry name" value="Glyco_transf_25"/>
    <property type="match status" value="1"/>
</dbReference>
<keyword evidence="3" id="KW-1185">Reference proteome</keyword>
<protein>
    <submittedName>
        <fullName evidence="2">Glycosyl transferase family 25</fullName>
    </submittedName>
</protein>
<dbReference type="Pfam" id="PF01755">
    <property type="entry name" value="Glyco_transf_25"/>
    <property type="match status" value="1"/>
</dbReference>